<name>A0A0S2W418_9FIRM</name>
<organism evidence="1 2">
    <name type="scientific">Intestinimonas butyriciproducens</name>
    <dbReference type="NCBI Taxonomy" id="1297617"/>
    <lineage>
        <taxon>Bacteria</taxon>
        <taxon>Bacillati</taxon>
        <taxon>Bacillota</taxon>
        <taxon>Clostridia</taxon>
        <taxon>Eubacteriales</taxon>
        <taxon>Intestinimonas</taxon>
    </lineage>
</organism>
<protein>
    <submittedName>
        <fullName evidence="1">Wall-associated protein</fullName>
    </submittedName>
</protein>
<proteinExistence type="predicted"/>
<evidence type="ECO:0000313" key="1">
    <source>
        <dbReference type="EMBL" id="ALP94100.1"/>
    </source>
</evidence>
<dbReference type="PANTHER" id="PTHR32305:SF15">
    <property type="entry name" value="PROTEIN RHSA-RELATED"/>
    <property type="match status" value="1"/>
</dbReference>
<evidence type="ECO:0000313" key="2">
    <source>
        <dbReference type="Proteomes" id="UP000064844"/>
    </source>
</evidence>
<dbReference type="InterPro" id="IPR022385">
    <property type="entry name" value="Rhs_assc_core"/>
</dbReference>
<reference evidence="1 2" key="1">
    <citation type="journal article" date="2015" name="Nat. Commun.">
        <title>Production of butyrate from lysine and the Amadori product fructoselysine by a human gut commensal.</title>
        <authorList>
            <person name="Bui T.P."/>
            <person name="Ritari J."/>
            <person name="Boeren S."/>
            <person name="de Waard P."/>
            <person name="Plugge C.M."/>
            <person name="de Vos W.M."/>
        </authorList>
    </citation>
    <scope>NUCLEOTIDE SEQUENCE [LARGE SCALE GENOMIC DNA]</scope>
    <source>
        <strain evidence="1 2">AF211</strain>
    </source>
</reference>
<dbReference type="STRING" id="1297617.IB211_01709c"/>
<dbReference type="Gene3D" id="2.180.10.10">
    <property type="entry name" value="RHS repeat-associated core"/>
    <property type="match status" value="1"/>
</dbReference>
<sequence length="390" mass="42152">MNGVSTSYTYGPDGLRTGKGSVSYVWSGGEFVLEGNTRYFYGLDLIAELTDYEFDEVYYFHDAHGNVVTTSHRAINYTANSALEEEDQGAVQRKPDPSEFEYIFSSQEWYDAFGVRDSSIVKSGFGYCGEYLDRETQNYYLRARYYDPTIGRFLAEDTHWNPTNRIYGDNPVEMSSGPIPDVTAVMQSGNLYAYCANNPVMYVDRDGEIGVLATIAIGAGIGALVSGGLQIFKNIKSGETWTKGLGKALLAGGVSGAISVIPIPGVNAWVVVTVTGAAGNLTGQMIAGEVKSAKDVVSALGAGAAAGIIGKGSADLLSKEFQLYFQTLTRAQQKNILNNIGHITNRELTQIRQAFKQGISSTELDELVSRYGYDVIISAFVSSTTATAIQ</sequence>
<reference evidence="2" key="2">
    <citation type="submission" date="2015-04" db="EMBL/GenBank/DDBJ databases">
        <title>A butyrogenic pathway from the amino acid lysine in a human gut commensal.</title>
        <authorList>
            <person name="de Vos W.M."/>
            <person name="Bui N.T.P."/>
            <person name="Plugge C.M."/>
            <person name="Ritari J."/>
        </authorList>
    </citation>
    <scope>NUCLEOTIDE SEQUENCE [LARGE SCALE GENOMIC DNA]</scope>
    <source>
        <strain evidence="2">AF211</strain>
    </source>
</reference>
<gene>
    <name evidence="1" type="ORF">IB211_01709c</name>
</gene>
<dbReference type="AlphaFoldDB" id="A0A0S2W418"/>
<dbReference type="InterPro" id="IPR050708">
    <property type="entry name" value="T6SS_VgrG/RHS"/>
</dbReference>
<keyword evidence="2" id="KW-1185">Reference proteome</keyword>
<dbReference type="Proteomes" id="UP000064844">
    <property type="component" value="Chromosome"/>
</dbReference>
<dbReference type="PANTHER" id="PTHR32305">
    <property type="match status" value="1"/>
</dbReference>
<dbReference type="KEGG" id="ibu:IB211_01709c"/>
<dbReference type="NCBIfam" id="TIGR03696">
    <property type="entry name" value="Rhs_assc_core"/>
    <property type="match status" value="1"/>
</dbReference>
<accession>A0A0S2W418</accession>
<dbReference type="EMBL" id="CP011307">
    <property type="protein sequence ID" value="ALP94100.1"/>
    <property type="molecule type" value="Genomic_DNA"/>
</dbReference>